<evidence type="ECO:0000256" key="4">
    <source>
        <dbReference type="ARBA" id="ARBA00023136"/>
    </source>
</evidence>
<keyword evidence="5" id="KW-0046">Antibiotic resistance</keyword>
<keyword evidence="4 6" id="KW-0472">Membrane</keyword>
<comment type="subcellular location">
    <subcellularLocation>
        <location evidence="1">Membrane</location>
        <topology evidence="1">Multi-pass membrane protein</topology>
    </subcellularLocation>
</comment>
<dbReference type="RefSeq" id="WP_344971507.1">
    <property type="nucleotide sequence ID" value="NZ_BAAAVI010000018.1"/>
</dbReference>
<evidence type="ECO:0000256" key="2">
    <source>
        <dbReference type="ARBA" id="ARBA00022692"/>
    </source>
</evidence>
<evidence type="ECO:0000313" key="9">
    <source>
        <dbReference type="Proteomes" id="UP001500831"/>
    </source>
</evidence>
<feature type="transmembrane region" description="Helical" evidence="6">
    <location>
        <begin position="36"/>
        <end position="55"/>
    </location>
</feature>
<dbReference type="Proteomes" id="UP001500831">
    <property type="component" value="Unassembled WGS sequence"/>
</dbReference>
<feature type="domain" description="ABC-2 type transporter transmembrane" evidence="7">
    <location>
        <begin position="18"/>
        <end position="228"/>
    </location>
</feature>
<organism evidence="8 9">
    <name type="scientific">Streptosporangium fragile</name>
    <dbReference type="NCBI Taxonomy" id="46186"/>
    <lineage>
        <taxon>Bacteria</taxon>
        <taxon>Bacillati</taxon>
        <taxon>Actinomycetota</taxon>
        <taxon>Actinomycetes</taxon>
        <taxon>Streptosporangiales</taxon>
        <taxon>Streptosporangiaceae</taxon>
        <taxon>Streptosporangium</taxon>
    </lineage>
</organism>
<keyword evidence="2 6" id="KW-0812">Transmembrane</keyword>
<evidence type="ECO:0000256" key="1">
    <source>
        <dbReference type="ARBA" id="ARBA00004141"/>
    </source>
</evidence>
<dbReference type="PANTHER" id="PTHR43027">
    <property type="entry name" value="DOXORUBICIN RESISTANCE ABC TRANSPORTER PERMEASE PROTEIN DRRC-RELATED"/>
    <property type="match status" value="1"/>
</dbReference>
<name>A0ABN3VXK5_9ACTN</name>
<dbReference type="PIRSF" id="PIRSF006648">
    <property type="entry name" value="DrrB"/>
    <property type="match status" value="1"/>
</dbReference>
<protein>
    <recommendedName>
        <fullName evidence="7">ABC-2 type transporter transmembrane domain-containing protein</fullName>
    </recommendedName>
</protein>
<dbReference type="InterPro" id="IPR052902">
    <property type="entry name" value="ABC-2_transporter"/>
</dbReference>
<sequence length="263" mass="26363">MTGTVRVRRPSRPGIRAWFALAGAEMKMVVRDTAGLVIPIGLPLLILVMNGLGVSGPGNVVLPGTGGLTVFDVHVMPLVLTTVVATIGVVNMPSFLAHYRKAGVLKRLAVTPAHPAMVLAAQVITSVVQSAVGIALALGAAAAFFDAGLPRSPGLALGVSALAALAMYALGIVIAALAPSGNASVAIGLVAFFAMGAAGGLFGSAQNLPEPVARVGEVLPFGAAMQAVGAAWAGNTPEPVHLLSLAATLVAGGALAARFFRWQ</sequence>
<evidence type="ECO:0000256" key="5">
    <source>
        <dbReference type="ARBA" id="ARBA00023251"/>
    </source>
</evidence>
<feature type="transmembrane region" description="Helical" evidence="6">
    <location>
        <begin position="185"/>
        <end position="205"/>
    </location>
</feature>
<comment type="caution">
    <text evidence="8">The sequence shown here is derived from an EMBL/GenBank/DDBJ whole genome shotgun (WGS) entry which is preliminary data.</text>
</comment>
<gene>
    <name evidence="8" type="ORF">GCM10010517_29370</name>
</gene>
<keyword evidence="3 6" id="KW-1133">Transmembrane helix</keyword>
<dbReference type="PANTHER" id="PTHR43027:SF2">
    <property type="entry name" value="TRANSPORT PERMEASE PROTEIN"/>
    <property type="match status" value="1"/>
</dbReference>
<evidence type="ECO:0000313" key="8">
    <source>
        <dbReference type="EMBL" id="GAA2869391.1"/>
    </source>
</evidence>
<feature type="transmembrane region" description="Helical" evidence="6">
    <location>
        <begin position="157"/>
        <end position="178"/>
    </location>
</feature>
<keyword evidence="9" id="KW-1185">Reference proteome</keyword>
<feature type="transmembrane region" description="Helical" evidence="6">
    <location>
        <begin position="118"/>
        <end position="145"/>
    </location>
</feature>
<evidence type="ECO:0000256" key="3">
    <source>
        <dbReference type="ARBA" id="ARBA00022989"/>
    </source>
</evidence>
<accession>A0ABN3VXK5</accession>
<proteinExistence type="predicted"/>
<feature type="transmembrane region" description="Helical" evidence="6">
    <location>
        <begin position="75"/>
        <end position="97"/>
    </location>
</feature>
<dbReference type="InterPro" id="IPR000412">
    <property type="entry name" value="ABC_2_transport"/>
</dbReference>
<reference evidence="8 9" key="1">
    <citation type="journal article" date="2019" name="Int. J. Syst. Evol. Microbiol.">
        <title>The Global Catalogue of Microorganisms (GCM) 10K type strain sequencing project: providing services to taxonomists for standard genome sequencing and annotation.</title>
        <authorList>
            <consortium name="The Broad Institute Genomics Platform"/>
            <consortium name="The Broad Institute Genome Sequencing Center for Infectious Disease"/>
            <person name="Wu L."/>
            <person name="Ma J."/>
        </authorList>
    </citation>
    <scope>NUCLEOTIDE SEQUENCE [LARGE SCALE GENOMIC DNA]</scope>
    <source>
        <strain evidence="8 9">JCM 6242</strain>
    </source>
</reference>
<evidence type="ECO:0000259" key="7">
    <source>
        <dbReference type="Pfam" id="PF01061"/>
    </source>
</evidence>
<dbReference type="Pfam" id="PF01061">
    <property type="entry name" value="ABC2_membrane"/>
    <property type="match status" value="1"/>
</dbReference>
<feature type="transmembrane region" description="Helical" evidence="6">
    <location>
        <begin position="240"/>
        <end position="260"/>
    </location>
</feature>
<dbReference type="EMBL" id="BAAAVI010000018">
    <property type="protein sequence ID" value="GAA2869391.1"/>
    <property type="molecule type" value="Genomic_DNA"/>
</dbReference>
<dbReference type="InterPro" id="IPR013525">
    <property type="entry name" value="ABC2_TM"/>
</dbReference>
<evidence type="ECO:0000256" key="6">
    <source>
        <dbReference type="SAM" id="Phobius"/>
    </source>
</evidence>